<keyword evidence="4" id="KW-1185">Reference proteome</keyword>
<dbReference type="Pfam" id="PF00172">
    <property type="entry name" value="Zn_clus"/>
    <property type="match status" value="1"/>
</dbReference>
<name>A0ABQ0L052_MYCCL</name>
<dbReference type="PROSITE" id="PS00463">
    <property type="entry name" value="ZN2_CY6_FUNGAL_1"/>
    <property type="match status" value="1"/>
</dbReference>
<dbReference type="Proteomes" id="UP000815677">
    <property type="component" value="Unassembled WGS sequence"/>
</dbReference>
<dbReference type="CDD" id="cd00067">
    <property type="entry name" value="GAL4"/>
    <property type="match status" value="1"/>
</dbReference>
<dbReference type="InterPro" id="IPR036864">
    <property type="entry name" value="Zn2-C6_fun-type_DNA-bd_sf"/>
</dbReference>
<accession>A0ABQ0L052</accession>
<dbReference type="Gene3D" id="4.10.240.10">
    <property type="entry name" value="Zn(2)-C6 fungal-type DNA-binding domain"/>
    <property type="match status" value="1"/>
</dbReference>
<organism evidence="3 4">
    <name type="scientific">Mycena chlorophos</name>
    <name type="common">Agaric fungus</name>
    <name type="synonym">Agaricus chlorophos</name>
    <dbReference type="NCBI Taxonomy" id="658473"/>
    <lineage>
        <taxon>Eukaryota</taxon>
        <taxon>Fungi</taxon>
        <taxon>Dikarya</taxon>
        <taxon>Basidiomycota</taxon>
        <taxon>Agaricomycotina</taxon>
        <taxon>Agaricomycetes</taxon>
        <taxon>Agaricomycetidae</taxon>
        <taxon>Agaricales</taxon>
        <taxon>Marasmiineae</taxon>
        <taxon>Mycenaceae</taxon>
        <taxon>Mycena</taxon>
    </lineage>
</organism>
<evidence type="ECO:0000313" key="4">
    <source>
        <dbReference type="Proteomes" id="UP000815677"/>
    </source>
</evidence>
<dbReference type="EMBL" id="DF839787">
    <property type="protein sequence ID" value="GAT44539.1"/>
    <property type="molecule type" value="Genomic_DNA"/>
</dbReference>
<dbReference type="SUPFAM" id="SSF57701">
    <property type="entry name" value="Zn2/Cys6 DNA-binding domain"/>
    <property type="match status" value="1"/>
</dbReference>
<reference evidence="3" key="1">
    <citation type="submission" date="2014-09" db="EMBL/GenBank/DDBJ databases">
        <title>Genome sequence of the luminous mushroom Mycena chlorophos for searching fungal bioluminescence genes.</title>
        <authorList>
            <person name="Tanaka Y."/>
            <person name="Kasuga D."/>
            <person name="Oba Y."/>
            <person name="Hase S."/>
            <person name="Sato K."/>
            <person name="Oba Y."/>
            <person name="Sakakibara Y."/>
        </authorList>
    </citation>
    <scope>NUCLEOTIDE SEQUENCE</scope>
</reference>
<evidence type="ECO:0000313" key="3">
    <source>
        <dbReference type="EMBL" id="GAT44539.1"/>
    </source>
</evidence>
<feature type="region of interest" description="Disordered" evidence="1">
    <location>
        <begin position="57"/>
        <end position="147"/>
    </location>
</feature>
<evidence type="ECO:0000256" key="1">
    <source>
        <dbReference type="SAM" id="MobiDB-lite"/>
    </source>
</evidence>
<evidence type="ECO:0000259" key="2">
    <source>
        <dbReference type="PROSITE" id="PS50048"/>
    </source>
</evidence>
<dbReference type="InterPro" id="IPR001138">
    <property type="entry name" value="Zn2Cys6_DnaBD"/>
</dbReference>
<proteinExistence type="predicted"/>
<dbReference type="PROSITE" id="PS50048">
    <property type="entry name" value="ZN2_CY6_FUNGAL_2"/>
    <property type="match status" value="1"/>
</dbReference>
<sequence>MENLKSELTMPLQRRARIACEQCSISKVKCERHDKLNTLSPCDRCVERGYVCASREKARPRGNGHRKQPREAGVGSAVGNPHSKRRRSEAEVGLPVPDGWSGRHRRSAPSLELSFPYGATAPPLPEPMATTSTSTSHPHPEAEPSTRALYGELTLKPDERIDSDFDTTIFYPKPVQGWDESFSFKAHEPSYHYVPVDPQNQSPHSTVDSRSALDRDHSEAQSLCYSQLMEAQALYYTPDASSIPRSLATATWPPTVASADSMDVHWMGARSRLELAFIKCVVILRSPEPGSQSV</sequence>
<protein>
    <recommendedName>
        <fullName evidence="2">Zn(2)-C6 fungal-type domain-containing protein</fullName>
    </recommendedName>
</protein>
<gene>
    <name evidence="3" type="ORF">MCHLO_02154</name>
</gene>
<feature type="domain" description="Zn(2)-C6 fungal-type" evidence="2">
    <location>
        <begin position="19"/>
        <end position="52"/>
    </location>
</feature>